<feature type="domain" description="S1 motif" evidence="11">
    <location>
        <begin position="679"/>
        <end position="753"/>
    </location>
</feature>
<dbReference type="InterPro" id="IPR055430">
    <property type="entry name" value="HAT_Syf1_CNRKL1_C"/>
</dbReference>
<dbReference type="InterPro" id="IPR003029">
    <property type="entry name" value="S1_domain"/>
</dbReference>
<feature type="domain" description="S1 motif" evidence="11">
    <location>
        <begin position="1082"/>
        <end position="1151"/>
    </location>
</feature>
<feature type="region of interest" description="Disordered" evidence="10">
    <location>
        <begin position="25"/>
        <end position="98"/>
    </location>
</feature>
<dbReference type="PROSITE" id="PS50126">
    <property type="entry name" value="S1"/>
    <property type="match status" value="13"/>
</dbReference>
<feature type="compositionally biased region" description="Acidic residues" evidence="10">
    <location>
        <begin position="1457"/>
        <end position="1466"/>
    </location>
</feature>
<evidence type="ECO:0000313" key="12">
    <source>
        <dbReference type="EMBL" id="GAO45773.1"/>
    </source>
</evidence>
<dbReference type="SUPFAM" id="SSF50249">
    <property type="entry name" value="Nucleic acid-binding proteins"/>
    <property type="match status" value="13"/>
</dbReference>
<dbReference type="InterPro" id="IPR048059">
    <property type="entry name" value="Rrp5_S1_rpt_hs1_sc1"/>
</dbReference>
<feature type="region of interest" description="Disordered" evidence="10">
    <location>
        <begin position="1338"/>
        <end position="1476"/>
    </location>
</feature>
<dbReference type="Gene3D" id="2.40.50.140">
    <property type="entry name" value="Nucleic acid-binding proteins"/>
    <property type="match status" value="13"/>
</dbReference>
<feature type="compositionally biased region" description="Basic and acidic residues" evidence="10">
    <location>
        <begin position="47"/>
        <end position="57"/>
    </location>
</feature>
<dbReference type="CDD" id="cd05702">
    <property type="entry name" value="S1_Rrp5_repeat_hs11_sc8"/>
    <property type="match status" value="1"/>
</dbReference>
<dbReference type="InterPro" id="IPR012340">
    <property type="entry name" value="NA-bd_OB-fold"/>
</dbReference>
<dbReference type="EMBL" id="BACD03000001">
    <property type="protein sequence ID" value="GAO45773.1"/>
    <property type="molecule type" value="Genomic_DNA"/>
</dbReference>
<dbReference type="GO" id="GO:0003723">
    <property type="term" value="F:RNA binding"/>
    <property type="evidence" value="ECO:0007669"/>
    <property type="project" value="TreeGrafter"/>
</dbReference>
<dbReference type="FunFam" id="1.25.40.10:FF:000727">
    <property type="entry name" value="Chromosome 1, whole genome shotgun sequence"/>
    <property type="match status" value="1"/>
</dbReference>
<feature type="domain" description="S1 motif" evidence="11">
    <location>
        <begin position="315"/>
        <end position="383"/>
    </location>
</feature>
<accession>A0A0E9N7I8</accession>
<feature type="domain" description="S1 motif" evidence="11">
    <location>
        <begin position="114"/>
        <end position="211"/>
    </location>
</feature>
<evidence type="ECO:0000259" key="11">
    <source>
        <dbReference type="PROSITE" id="PS50126"/>
    </source>
</evidence>
<evidence type="ECO:0000256" key="7">
    <source>
        <dbReference type="ARBA" id="ARBA00055575"/>
    </source>
</evidence>
<evidence type="ECO:0000256" key="10">
    <source>
        <dbReference type="SAM" id="MobiDB-lite"/>
    </source>
</evidence>
<dbReference type="InterPro" id="IPR057302">
    <property type="entry name" value="Rrp5_S1"/>
</dbReference>
<feature type="domain" description="S1 motif" evidence="11">
    <location>
        <begin position="410"/>
        <end position="485"/>
    </location>
</feature>
<dbReference type="CDD" id="cd05697">
    <property type="entry name" value="S1_Rrp5_repeat_hs5"/>
    <property type="match status" value="1"/>
</dbReference>
<name>A0A0E9N7I8_SAICN</name>
<evidence type="ECO:0000256" key="9">
    <source>
        <dbReference type="ARBA" id="ARBA00076674"/>
    </source>
</evidence>
<sequence length="1789" mass="197072">MAGPPGDSSSSKKRTIDGVSVSRELSALRADEQDFPRGGASVLTPLEYKEATNEATRDVLFGTSDAAPEAKRRKTQKPKPNKQQKSGKKDEAETEKKIEGPRIEGLSFKRLAKGTVVLGQISSINALDMVVALPNNISGYVPITAVSPKLSANLDAEMKNAEDEDAEDGDVEGADLKDLFRVGEWVRVYVTENTTGSVEKKLKKRVEFSLFPELVNGGLTLDDCANTVVLQAAVLSVEDHGLVVDVGINGITGFVAKKDVGTLEFAKIREGQVFLTSVTGIPASRRIVQLTADITSKKASVPLQEISSIDQLLPGTTVNGLVTAVRGTQGLVAKLYGLVDGTVDIFHLDANSNKKYKEGDTIRARVISTFPGSEPRKVALSLLHHVLELNTASIRQGKARQDPLEALPIGTIVEAAKVKKVEATQGLWLDMGVSGIQGFCHISRVADKKIETLSASTGAYKLDSVHRARIVGWAPVDGYYIVSMEEKVLEQKILRVEDVRVGEVIKVEVRKIIGAGIVVEITDSVTGLVPTIHMADTALQNPERKFREGMSVDAKVVFTDPSKRRVALTLKKSLLNSDLPLIQSFESVEVGQNAVGTLVTLLDNGALVEFFGGVKAFLPVAEMSEAYISNPRDHFRVGQTVSVWVQSVDAENEKMRVSCKNPAAWSQGQSQKFDAVEVGGVVSATVADKPEDQIIVSVLPDMIKGIISLPQLSDEDSTKAKAVHTKLRVGQTLKELVVISKNERSKLLVLSNKQSLIKAAKAGKFLKSLEGVNVGDKVVGYVKNVTDFGVFVGFAGNLVGLALKAHLSEQYVPSVQALFSQGQSVTATVADVNREENRLQLTFRELKTVEDKPKEKKEKKVAPEGKTLAAKPIDQNVTCVEDYQPGFITKAKISSIKESQINVELASNVHGRIDASQIYDSYKDVKNKKNPLKAFNVHQIIDVKVLGWHDAKNHRFLAITHKKSNKGPTVLELTMKPSELKKAEVNIPGYADIKVGEKYTVFVNNVAAYGLFVTLNPNVRGRVNILDASDNVDEIQNLAEHYPVGAALEVKAVSKDDKNNFVNFSARALKNPITNYESLSVGAIIPARVTKITEQGLIVQLSDELIGRVYLTDIADEYSAEPTKGFEKDQIVRVCVVEVDVSNKRIACSTRVSRTLSSSAAKVDAEINTVSDLTKDSVVRGYVRNVADNGLYVSLGRNVVARVKIAELFDEYVKDWKPKFKKDQLVEGRIASVDKEHSRVEMSLKKKAVSETRSEGIKLTDLEAGQIVDGLVTKVVDYGLFIRVQDSSVSGLCHIAEVSDTKIKDLSKVYSEGDLVKAKILKIDTDKRRVSFGLKSSYFEDAEEDDEEDDSSEEEGSEDDEEMEIEGLESGEEDEDEDDDEDMEGFEFEDEDADEGSDDDEQEGDFVEENDVEDEEMSDASDEENDESSEKAPALSVGGFDWSGDVMASLQGGAESSDSESEDEDDNTSKKKKKSKKSAVKIDKTADLDKQAPQTSSDYERLLIGSPDSSFLWINYMAFQLQLSEIEKAREIGERALKSINYREEQEKLNVWVAMMNLENTFGSEETLEDVFKRACQYNEPKKVYGHLCDILGRSQKIAAAKELHQKTVKKFSQSSKVWSNFAQFLVDNSSIEDARALLPRALQSLPKRKHIKTILRFAQMEFKSGDAERGRTIFEGLLSSYPKRLDLWNILLDLETTHGETDAVRRLFNRVLALKLSSKKAKFIFKKWLGFEKEHGDDVSVTEVKERAAEWVAQNVKGDEIHVRVLIILQLMLQIHSSLPVLKTTYTT</sequence>
<dbReference type="OMA" id="GQYLRAY"/>
<dbReference type="InterPro" id="IPR003107">
    <property type="entry name" value="HAT"/>
</dbReference>
<organism evidence="12 13">
    <name type="scientific">Saitoella complicata (strain BCRC 22490 / CBS 7301 / JCM 7358 / NBRC 10748 / NRRL Y-17804)</name>
    <dbReference type="NCBI Taxonomy" id="698492"/>
    <lineage>
        <taxon>Eukaryota</taxon>
        <taxon>Fungi</taxon>
        <taxon>Dikarya</taxon>
        <taxon>Ascomycota</taxon>
        <taxon>Taphrinomycotina</taxon>
        <taxon>Taphrinomycotina incertae sedis</taxon>
        <taxon>Saitoella</taxon>
    </lineage>
</organism>
<comment type="subcellular location">
    <subcellularLocation>
        <location evidence="1">Nucleus</location>
        <location evidence="1">Nucleolus</location>
    </subcellularLocation>
</comment>
<dbReference type="FunFam" id="2.40.50.140:FF:000279">
    <property type="entry name" value="rRNA biogenesis protein rrp5"/>
    <property type="match status" value="1"/>
</dbReference>
<evidence type="ECO:0000256" key="5">
    <source>
        <dbReference type="ARBA" id="ARBA00022737"/>
    </source>
</evidence>
<dbReference type="FunFam" id="2.40.50.140:FF:000155">
    <property type="entry name" value="rRNA biogenesis protein RRP5"/>
    <property type="match status" value="1"/>
</dbReference>
<dbReference type="InterPro" id="IPR045209">
    <property type="entry name" value="Rrp5"/>
</dbReference>
<dbReference type="Pfam" id="PF00575">
    <property type="entry name" value="S1"/>
    <property type="match status" value="5"/>
</dbReference>
<proteinExistence type="predicted"/>
<feature type="domain" description="S1 motif" evidence="11">
    <location>
        <begin position="996"/>
        <end position="1067"/>
    </location>
</feature>
<evidence type="ECO:0000256" key="3">
    <source>
        <dbReference type="ARBA" id="ARBA00022552"/>
    </source>
</evidence>
<reference evidence="12 13" key="3">
    <citation type="journal article" date="2015" name="Genome Announc.">
        <title>Draft Genome Sequence of the Archiascomycetous Yeast Saitoella complicata.</title>
        <authorList>
            <person name="Yamauchi K."/>
            <person name="Kondo S."/>
            <person name="Hamamoto M."/>
            <person name="Takahashi Y."/>
            <person name="Ogura Y."/>
            <person name="Hayashi T."/>
            <person name="Nishida H."/>
        </authorList>
    </citation>
    <scope>NUCLEOTIDE SEQUENCE [LARGE SCALE GENOMIC DNA]</scope>
    <source>
        <strain evidence="12 13">NRRL Y-17804</strain>
    </source>
</reference>
<dbReference type="GO" id="GO:0006364">
    <property type="term" value="P:rRNA processing"/>
    <property type="evidence" value="ECO:0007669"/>
    <property type="project" value="UniProtKB-KW"/>
</dbReference>
<evidence type="ECO:0000256" key="4">
    <source>
        <dbReference type="ARBA" id="ARBA00022553"/>
    </source>
</evidence>
<keyword evidence="6" id="KW-0539">Nucleus</keyword>
<keyword evidence="13" id="KW-1185">Reference proteome</keyword>
<reference evidence="12 13" key="1">
    <citation type="journal article" date="2011" name="J. Gen. Appl. Microbiol.">
        <title>Draft genome sequencing of the enigmatic yeast Saitoella complicata.</title>
        <authorList>
            <person name="Nishida H."/>
            <person name="Hamamoto M."/>
            <person name="Sugiyama J."/>
        </authorList>
    </citation>
    <scope>NUCLEOTIDE SEQUENCE [LARGE SCALE GENOMIC DNA]</scope>
    <source>
        <strain evidence="12 13">NRRL Y-17804</strain>
    </source>
</reference>
<evidence type="ECO:0000256" key="6">
    <source>
        <dbReference type="ARBA" id="ARBA00023242"/>
    </source>
</evidence>
<evidence type="ECO:0000256" key="2">
    <source>
        <dbReference type="ARBA" id="ARBA00022517"/>
    </source>
</evidence>
<dbReference type="FunFam" id="2.40.50.140:FF:000159">
    <property type="entry name" value="rRNA biogenesis protein rrp5"/>
    <property type="match status" value="1"/>
</dbReference>
<comment type="caution">
    <text evidence="12">The sequence shown here is derived from an EMBL/GenBank/DDBJ whole genome shotgun (WGS) entry which is preliminary data.</text>
</comment>
<dbReference type="InterPro" id="IPR057301">
    <property type="entry name" value="Rrp5_OB_4th"/>
</dbReference>
<dbReference type="InterPro" id="IPR011990">
    <property type="entry name" value="TPR-like_helical_dom_sf"/>
</dbReference>
<feature type="domain" description="S1 motif" evidence="11">
    <location>
        <begin position="775"/>
        <end position="844"/>
    </location>
</feature>
<comment type="function">
    <text evidence="7">Involved in the biogenesis of rRNA. Required for the formation of 18S and 5.8S rRNA.</text>
</comment>
<dbReference type="Gene3D" id="1.25.40.10">
    <property type="entry name" value="Tetratricopeptide repeat domain"/>
    <property type="match status" value="1"/>
</dbReference>
<dbReference type="SMART" id="SM00316">
    <property type="entry name" value="S1"/>
    <property type="match status" value="13"/>
</dbReference>
<keyword evidence="5" id="KW-0677">Repeat</keyword>
<dbReference type="PANTHER" id="PTHR23270">
    <property type="entry name" value="PROGRAMMED CELL DEATH PROTEIN 11 PRE-RRNA PROCESSING PROTEIN RRP5"/>
    <property type="match status" value="1"/>
</dbReference>
<dbReference type="Pfam" id="PF23459">
    <property type="entry name" value="S1_RRP5"/>
    <property type="match status" value="1"/>
</dbReference>
<evidence type="ECO:0000256" key="8">
    <source>
        <dbReference type="ARBA" id="ARBA00073619"/>
    </source>
</evidence>
<dbReference type="GO" id="GO:0032040">
    <property type="term" value="C:small-subunit processome"/>
    <property type="evidence" value="ECO:0007669"/>
    <property type="project" value="TreeGrafter"/>
</dbReference>
<dbReference type="Proteomes" id="UP000033140">
    <property type="component" value="Unassembled WGS sequence"/>
</dbReference>
<feature type="compositionally biased region" description="Acidic residues" evidence="10">
    <location>
        <begin position="1340"/>
        <end position="1427"/>
    </location>
</feature>
<feature type="domain" description="S1 motif" evidence="11">
    <location>
        <begin position="591"/>
        <end position="660"/>
    </location>
</feature>
<dbReference type="Pfam" id="PF23231">
    <property type="entry name" value="HAT_Syf1_CNRKL1_C"/>
    <property type="match status" value="1"/>
</dbReference>
<feature type="domain" description="S1 motif" evidence="11">
    <location>
        <begin position="1265"/>
        <end position="1335"/>
    </location>
</feature>
<feature type="domain" description="S1 motif" evidence="11">
    <location>
        <begin position="1176"/>
        <end position="1245"/>
    </location>
</feature>
<keyword evidence="2" id="KW-0690">Ribosome biogenesis</keyword>
<gene>
    <name evidence="12" type="ORF">G7K_0025-t1</name>
</gene>
<feature type="compositionally biased region" description="Basic and acidic residues" evidence="10">
    <location>
        <begin position="87"/>
        <end position="98"/>
    </location>
</feature>
<dbReference type="FunFam" id="2.40.50.140:FF:000103">
    <property type="entry name" value="protein RRP5 homolog"/>
    <property type="match status" value="4"/>
</dbReference>
<dbReference type="SMART" id="SM00386">
    <property type="entry name" value="HAT"/>
    <property type="match status" value="6"/>
</dbReference>
<dbReference type="CDD" id="cd05693">
    <property type="entry name" value="S1_Rrp5_repeat_hs1_sc1"/>
    <property type="match status" value="1"/>
</dbReference>
<feature type="domain" description="S1 motif" evidence="11">
    <location>
        <begin position="227"/>
        <end position="293"/>
    </location>
</feature>
<feature type="compositionally biased region" description="Basic residues" evidence="10">
    <location>
        <begin position="71"/>
        <end position="86"/>
    </location>
</feature>
<dbReference type="InterPro" id="IPR048058">
    <property type="entry name" value="Rrp5_S1_rpt_hs11_sc8"/>
</dbReference>
<evidence type="ECO:0000256" key="1">
    <source>
        <dbReference type="ARBA" id="ARBA00004604"/>
    </source>
</evidence>
<dbReference type="SUPFAM" id="SSF48452">
    <property type="entry name" value="TPR-like"/>
    <property type="match status" value="2"/>
</dbReference>
<evidence type="ECO:0000313" key="13">
    <source>
        <dbReference type="Proteomes" id="UP000033140"/>
    </source>
</evidence>
<feature type="domain" description="S1 motif" evidence="11">
    <location>
        <begin position="502"/>
        <end position="571"/>
    </location>
</feature>
<reference evidence="12 13" key="2">
    <citation type="journal article" date="2014" name="J. Gen. Appl. Microbiol.">
        <title>The early diverging ascomycetous budding yeast Saitoella complicata has three histone deacetylases belonging to the Clr6, Hos2, and Rpd3 lineages.</title>
        <authorList>
            <person name="Nishida H."/>
            <person name="Matsumoto T."/>
            <person name="Kondo S."/>
            <person name="Hamamoto M."/>
            <person name="Yoshikawa H."/>
        </authorList>
    </citation>
    <scope>NUCLEOTIDE SEQUENCE [LARGE SCALE GENOMIC DNA]</scope>
    <source>
        <strain evidence="12 13">NRRL Y-17804</strain>
    </source>
</reference>
<dbReference type="PANTHER" id="PTHR23270:SF10">
    <property type="entry name" value="PROTEIN RRP5 HOMOLOG"/>
    <property type="match status" value="1"/>
</dbReference>
<dbReference type="FunFam" id="2.40.50.140:FF:000196">
    <property type="entry name" value="rRNA biogenesis protein RRP5"/>
    <property type="match status" value="1"/>
</dbReference>
<dbReference type="Pfam" id="PF24685">
    <property type="entry name" value="OB_RRP5_4th"/>
    <property type="match status" value="1"/>
</dbReference>
<protein>
    <recommendedName>
        <fullName evidence="8">rRNA biogenesis protein RRP5</fullName>
    </recommendedName>
    <alternativeName>
        <fullName evidence="9">Ribosomal RNA-processing protein 5</fullName>
    </alternativeName>
</protein>
<dbReference type="CDD" id="cd05707">
    <property type="entry name" value="S1_Rrp5_repeat_sc11"/>
    <property type="match status" value="1"/>
</dbReference>
<keyword evidence="3" id="KW-0698">rRNA processing</keyword>
<feature type="domain" description="S1 motif" evidence="11">
    <location>
        <begin position="886"/>
        <end position="962"/>
    </location>
</feature>
<keyword evidence="4" id="KW-0597">Phosphoprotein</keyword>
<dbReference type="STRING" id="698492.A0A0E9N7I8"/>